<gene>
    <name evidence="2" type="ORF">METZ01_LOCUS516501</name>
</gene>
<evidence type="ECO:0000313" key="2">
    <source>
        <dbReference type="EMBL" id="SVE63647.1"/>
    </source>
</evidence>
<protein>
    <submittedName>
        <fullName evidence="2">Uncharacterized protein</fullName>
    </submittedName>
</protein>
<proteinExistence type="predicted"/>
<name>A0A383F3D6_9ZZZZ</name>
<dbReference type="EMBL" id="UINC01231209">
    <property type="protein sequence ID" value="SVE63647.1"/>
    <property type="molecule type" value="Genomic_DNA"/>
</dbReference>
<dbReference type="AlphaFoldDB" id="A0A383F3D6"/>
<sequence>ACLSRSRSGECILGRKEKAAVLTARMGGRGRTRIIRARRAGPQPRRAQANDVGLRGHRPLHQATGARSFAHSQPLSRNQRILLERQGGPSFARGAQPSLRGRAHRALGPEPKGEPGTALHLGLSRQGGNRRDRIGGASGI</sequence>
<accession>A0A383F3D6</accession>
<organism evidence="2">
    <name type="scientific">marine metagenome</name>
    <dbReference type="NCBI Taxonomy" id="408172"/>
    <lineage>
        <taxon>unclassified sequences</taxon>
        <taxon>metagenomes</taxon>
        <taxon>ecological metagenomes</taxon>
    </lineage>
</organism>
<reference evidence="2" key="1">
    <citation type="submission" date="2018-05" db="EMBL/GenBank/DDBJ databases">
        <authorList>
            <person name="Lanie J.A."/>
            <person name="Ng W.-L."/>
            <person name="Kazmierczak K.M."/>
            <person name="Andrzejewski T.M."/>
            <person name="Davidsen T.M."/>
            <person name="Wayne K.J."/>
            <person name="Tettelin H."/>
            <person name="Glass J.I."/>
            <person name="Rusch D."/>
            <person name="Podicherti R."/>
            <person name="Tsui H.-C.T."/>
            <person name="Winkler M.E."/>
        </authorList>
    </citation>
    <scope>NUCLEOTIDE SEQUENCE</scope>
</reference>
<evidence type="ECO:0000256" key="1">
    <source>
        <dbReference type="SAM" id="MobiDB-lite"/>
    </source>
</evidence>
<feature type="region of interest" description="Disordered" evidence="1">
    <location>
        <begin position="86"/>
        <end position="140"/>
    </location>
</feature>
<feature type="non-terminal residue" evidence="2">
    <location>
        <position position="1"/>
    </location>
</feature>
<feature type="non-terminal residue" evidence="2">
    <location>
        <position position="140"/>
    </location>
</feature>